<keyword evidence="3" id="KW-1185">Reference proteome</keyword>
<dbReference type="EMBL" id="MU865379">
    <property type="protein sequence ID" value="KAK4224962.1"/>
    <property type="molecule type" value="Genomic_DNA"/>
</dbReference>
<gene>
    <name evidence="2" type="ORF">QBC38DRAFT_484278</name>
</gene>
<comment type="caution">
    <text evidence="2">The sequence shown here is derived from an EMBL/GenBank/DDBJ whole genome shotgun (WGS) entry which is preliminary data.</text>
</comment>
<feature type="compositionally biased region" description="Pro residues" evidence="1">
    <location>
        <begin position="64"/>
        <end position="79"/>
    </location>
</feature>
<dbReference type="PANTHER" id="PTHR28052">
    <property type="entry name" value="UPF0545 PROTEIN C22ORF39"/>
    <property type="match status" value="1"/>
</dbReference>
<feature type="compositionally biased region" description="Basic and acidic residues" evidence="1">
    <location>
        <begin position="36"/>
        <end position="49"/>
    </location>
</feature>
<feature type="region of interest" description="Disordered" evidence="1">
    <location>
        <begin position="194"/>
        <end position="239"/>
    </location>
</feature>
<organism evidence="2 3">
    <name type="scientific">Podospora fimiseda</name>
    <dbReference type="NCBI Taxonomy" id="252190"/>
    <lineage>
        <taxon>Eukaryota</taxon>
        <taxon>Fungi</taxon>
        <taxon>Dikarya</taxon>
        <taxon>Ascomycota</taxon>
        <taxon>Pezizomycotina</taxon>
        <taxon>Sordariomycetes</taxon>
        <taxon>Sordariomycetidae</taxon>
        <taxon>Sordariales</taxon>
        <taxon>Podosporaceae</taxon>
        <taxon>Podospora</taxon>
    </lineage>
</organism>
<sequence length="260" mass="29218">MGWFWSSSNGDASDNASTTSPVRPSPPPLPQTYQKSEPKHASGTDEEVAKFLSMIQEAHNPPLKQQPPSKPEPVEPAPAAPEKSILGTVKSWMPANPLYAPAPEPVGAKPAKPRSPQSLAISETQLPSTMSCQDAFDYAWHCHTPGSQLNSVYRVGSLRPCSELWDDFWFCMRTKSWAPEARAEAIKDHFRKKEEQKYGGGNPSSEDVWESRDSLVEPGTAFKTPFDPPITDDREFERQEEARRQWLRDLDEERKRNEGK</sequence>
<dbReference type="AlphaFoldDB" id="A0AAN7BKK7"/>
<accession>A0AAN7BKK7</accession>
<name>A0AAN7BKK7_9PEZI</name>
<proteinExistence type="predicted"/>
<evidence type="ECO:0008006" key="4">
    <source>
        <dbReference type="Google" id="ProtNLM"/>
    </source>
</evidence>
<dbReference type="Proteomes" id="UP001301958">
    <property type="component" value="Unassembled WGS sequence"/>
</dbReference>
<reference evidence="2" key="2">
    <citation type="submission" date="2023-05" db="EMBL/GenBank/DDBJ databases">
        <authorList>
            <consortium name="Lawrence Berkeley National Laboratory"/>
            <person name="Steindorff A."/>
            <person name="Hensen N."/>
            <person name="Bonometti L."/>
            <person name="Westerberg I."/>
            <person name="Brannstrom I.O."/>
            <person name="Guillou S."/>
            <person name="Cros-Aarteil S."/>
            <person name="Calhoun S."/>
            <person name="Haridas S."/>
            <person name="Kuo A."/>
            <person name="Mondo S."/>
            <person name="Pangilinan J."/>
            <person name="Riley R."/>
            <person name="Labutti K."/>
            <person name="Andreopoulos B."/>
            <person name="Lipzen A."/>
            <person name="Chen C."/>
            <person name="Yanf M."/>
            <person name="Daum C."/>
            <person name="Ng V."/>
            <person name="Clum A."/>
            <person name="Ohm R."/>
            <person name="Martin F."/>
            <person name="Silar P."/>
            <person name="Natvig D."/>
            <person name="Lalanne C."/>
            <person name="Gautier V."/>
            <person name="Ament-Velasquez S.L."/>
            <person name="Kruys A."/>
            <person name="Hutchinson M.I."/>
            <person name="Powell A.J."/>
            <person name="Barry K."/>
            <person name="Miller A.N."/>
            <person name="Grigoriev I.V."/>
            <person name="Debuchy R."/>
            <person name="Gladieux P."/>
            <person name="Thoren M.H."/>
            <person name="Johannesson H."/>
        </authorList>
    </citation>
    <scope>NUCLEOTIDE SEQUENCE</scope>
    <source>
        <strain evidence="2">CBS 990.96</strain>
    </source>
</reference>
<feature type="region of interest" description="Disordered" evidence="1">
    <location>
        <begin position="1"/>
        <end position="87"/>
    </location>
</feature>
<evidence type="ECO:0000313" key="3">
    <source>
        <dbReference type="Proteomes" id="UP001301958"/>
    </source>
</evidence>
<evidence type="ECO:0000313" key="2">
    <source>
        <dbReference type="EMBL" id="KAK4224962.1"/>
    </source>
</evidence>
<feature type="compositionally biased region" description="Low complexity" evidence="1">
    <location>
        <begin position="1"/>
        <end position="22"/>
    </location>
</feature>
<dbReference type="Pfam" id="PF11326">
    <property type="entry name" value="PANTS-like"/>
    <property type="match status" value="1"/>
</dbReference>
<protein>
    <recommendedName>
        <fullName evidence="4">Early meiotic induction protein 1</fullName>
    </recommendedName>
</protein>
<evidence type="ECO:0000256" key="1">
    <source>
        <dbReference type="SAM" id="MobiDB-lite"/>
    </source>
</evidence>
<dbReference type="InterPro" id="IPR021475">
    <property type="entry name" value="Pants/Emi1-like"/>
</dbReference>
<reference evidence="2" key="1">
    <citation type="journal article" date="2023" name="Mol. Phylogenet. Evol.">
        <title>Genome-scale phylogeny and comparative genomics of the fungal order Sordariales.</title>
        <authorList>
            <person name="Hensen N."/>
            <person name="Bonometti L."/>
            <person name="Westerberg I."/>
            <person name="Brannstrom I.O."/>
            <person name="Guillou S."/>
            <person name="Cros-Aarteil S."/>
            <person name="Calhoun S."/>
            <person name="Haridas S."/>
            <person name="Kuo A."/>
            <person name="Mondo S."/>
            <person name="Pangilinan J."/>
            <person name="Riley R."/>
            <person name="LaButti K."/>
            <person name="Andreopoulos B."/>
            <person name="Lipzen A."/>
            <person name="Chen C."/>
            <person name="Yan M."/>
            <person name="Daum C."/>
            <person name="Ng V."/>
            <person name="Clum A."/>
            <person name="Steindorff A."/>
            <person name="Ohm R.A."/>
            <person name="Martin F."/>
            <person name="Silar P."/>
            <person name="Natvig D.O."/>
            <person name="Lalanne C."/>
            <person name="Gautier V."/>
            <person name="Ament-Velasquez S.L."/>
            <person name="Kruys A."/>
            <person name="Hutchinson M.I."/>
            <person name="Powell A.J."/>
            <person name="Barry K."/>
            <person name="Miller A.N."/>
            <person name="Grigoriev I.V."/>
            <person name="Debuchy R."/>
            <person name="Gladieux P."/>
            <person name="Hiltunen Thoren M."/>
            <person name="Johannesson H."/>
        </authorList>
    </citation>
    <scope>NUCLEOTIDE SEQUENCE</scope>
    <source>
        <strain evidence="2">CBS 990.96</strain>
    </source>
</reference>
<dbReference type="PANTHER" id="PTHR28052:SF1">
    <property type="entry name" value="UPF0545 PROTEIN C22ORF39"/>
    <property type="match status" value="1"/>
</dbReference>